<evidence type="ECO:0000256" key="1">
    <source>
        <dbReference type="ARBA" id="ARBA00001947"/>
    </source>
</evidence>
<dbReference type="RefSeq" id="WP_224325461.1">
    <property type="nucleotide sequence ID" value="NZ_JACGBB010000015.1"/>
</dbReference>
<name>A0ABS7WSS3_9BACT</name>
<evidence type="ECO:0000256" key="4">
    <source>
        <dbReference type="ARBA" id="ARBA00022833"/>
    </source>
</evidence>
<dbReference type="EC" id="3.5.2.10" evidence="6"/>
<comment type="similarity">
    <text evidence="5">Belongs to the creatininase superfamily.</text>
</comment>
<evidence type="ECO:0000313" key="7">
    <source>
        <dbReference type="Proteomes" id="UP000786183"/>
    </source>
</evidence>
<dbReference type="Pfam" id="PF02633">
    <property type="entry name" value="Creatininase"/>
    <property type="match status" value="1"/>
</dbReference>
<dbReference type="InterPro" id="IPR031034">
    <property type="entry name" value="Creatininase"/>
</dbReference>
<protein>
    <submittedName>
        <fullName evidence="6">Creatininase</fullName>
        <ecNumber evidence="6">3.5.2.10</ecNumber>
    </submittedName>
</protein>
<keyword evidence="2" id="KW-0479">Metal-binding</keyword>
<evidence type="ECO:0000256" key="2">
    <source>
        <dbReference type="ARBA" id="ARBA00022723"/>
    </source>
</evidence>
<comment type="caution">
    <text evidence="6">The sequence shown here is derived from an EMBL/GenBank/DDBJ whole genome shotgun (WGS) entry which is preliminary data.</text>
</comment>
<dbReference type="GO" id="GO:0047789">
    <property type="term" value="F:creatininase activity"/>
    <property type="evidence" value="ECO:0007669"/>
    <property type="project" value="UniProtKB-EC"/>
</dbReference>
<evidence type="ECO:0000256" key="3">
    <source>
        <dbReference type="ARBA" id="ARBA00022801"/>
    </source>
</evidence>
<organism evidence="6 7">
    <name type="scientific">Campylobacter canadensis</name>
    <dbReference type="NCBI Taxonomy" id="449520"/>
    <lineage>
        <taxon>Bacteria</taxon>
        <taxon>Pseudomonadati</taxon>
        <taxon>Campylobacterota</taxon>
        <taxon>Epsilonproteobacteria</taxon>
        <taxon>Campylobacterales</taxon>
        <taxon>Campylobacteraceae</taxon>
        <taxon>Campylobacter</taxon>
    </lineage>
</organism>
<keyword evidence="7" id="KW-1185">Reference proteome</keyword>
<reference evidence="6 7" key="1">
    <citation type="submission" date="2020-07" db="EMBL/GenBank/DDBJ databases">
        <title>Transfer of Campylobacter canadensis to the novel genus Avispirillum gen. nov., that also includes two novel species recovered from migratory waterfowl: Avispirillum anseris sp. nov. and Avispirillum brantae sp. nov.</title>
        <authorList>
            <person name="Miller W.G."/>
            <person name="Chapman M.H."/>
            <person name="Yee E."/>
            <person name="Inglis G.D."/>
        </authorList>
    </citation>
    <scope>NUCLEOTIDE SEQUENCE [LARGE SCALE GENOMIC DNA]</scope>
    <source>
        <strain evidence="6 7">L283</strain>
    </source>
</reference>
<dbReference type="SUPFAM" id="SSF102215">
    <property type="entry name" value="Creatininase"/>
    <property type="match status" value="1"/>
</dbReference>
<dbReference type="PANTHER" id="PTHR35005">
    <property type="entry name" value="3-DEHYDRO-SCYLLO-INOSOSE HYDROLASE"/>
    <property type="match status" value="1"/>
</dbReference>
<evidence type="ECO:0000313" key="6">
    <source>
        <dbReference type="EMBL" id="MBZ7987812.1"/>
    </source>
</evidence>
<sequence length="255" mass="28289">MSFNHVRMNHMVWKEYAARKDDIIILPIGATEQHGPHLPLCVDSVLAEEFALRLADKVNGIVAPTISYGYKSAPLSGGGPLFPGTIDLNGSTVQAIITDIVDEFVKDGFTKIFILSAHFENQAFILEAMDLMSQKYEAMGKNIQLVNSNWWDPLSPDCLDKVFTEVPFPGWAFEHAAVTETSLMMYFAPHLVRENEIKPSKQAEPGTYFKYPIEKDIVPETGVLAPAVSSTAERGKIIADDAIENLVKICKKAFK</sequence>
<keyword evidence="4" id="KW-0862">Zinc</keyword>
<accession>A0ABS7WSS3</accession>
<proteinExistence type="inferred from homology"/>
<dbReference type="InterPro" id="IPR003785">
    <property type="entry name" value="Creatininase/forma_Hydrolase"/>
</dbReference>
<dbReference type="Gene3D" id="3.40.50.10310">
    <property type="entry name" value="Creatininase"/>
    <property type="match status" value="1"/>
</dbReference>
<dbReference type="EMBL" id="JACGBB010000015">
    <property type="protein sequence ID" value="MBZ7987812.1"/>
    <property type="molecule type" value="Genomic_DNA"/>
</dbReference>
<dbReference type="NCBIfam" id="TIGR04448">
    <property type="entry name" value="creatininase"/>
    <property type="match status" value="1"/>
</dbReference>
<evidence type="ECO:0000256" key="5">
    <source>
        <dbReference type="ARBA" id="ARBA00024029"/>
    </source>
</evidence>
<comment type="cofactor">
    <cofactor evidence="1">
        <name>Zn(2+)</name>
        <dbReference type="ChEBI" id="CHEBI:29105"/>
    </cofactor>
</comment>
<keyword evidence="3 6" id="KW-0378">Hydrolase</keyword>
<dbReference type="Proteomes" id="UP000786183">
    <property type="component" value="Unassembled WGS sequence"/>
</dbReference>
<dbReference type="InterPro" id="IPR024087">
    <property type="entry name" value="Creatininase-like_sf"/>
</dbReference>
<gene>
    <name evidence="6" type="ORF">AVCANL283_06840</name>
</gene>
<dbReference type="PANTHER" id="PTHR35005:SF1">
    <property type="entry name" value="2-AMINO-5-FORMYLAMINO-6-RIBOSYLAMINOPYRIMIDIN-4(3H)-ONE 5'-MONOPHOSPHATE DEFORMYLASE"/>
    <property type="match status" value="1"/>
</dbReference>